<proteinExistence type="predicted"/>
<keyword evidence="1" id="KW-0378">Hydrolase</keyword>
<evidence type="ECO:0000313" key="1">
    <source>
        <dbReference type="EMBL" id="MCM2680524.1"/>
    </source>
</evidence>
<protein>
    <submittedName>
        <fullName evidence="1">Glycoside hydrolase family 15 protein</fullName>
    </submittedName>
</protein>
<gene>
    <name evidence="1" type="ORF">NAF29_12725</name>
</gene>
<reference evidence="1 2" key="1">
    <citation type="journal article" date="2013" name="Antonie Van Leeuwenhoek">
        <title>Echinimonas agarilytica gen. nov., sp. nov., a new gammaproteobacterium isolated from the sea urchin Strongylocentrotus intermedius.</title>
        <authorList>
            <person name="Nedashkovskaya O.I."/>
            <person name="Stenkova A.M."/>
            <person name="Zhukova N.V."/>
            <person name="Van Trappen S."/>
            <person name="Lee J.S."/>
            <person name="Kim S.B."/>
        </authorList>
    </citation>
    <scope>NUCLEOTIDE SEQUENCE [LARGE SCALE GENOMIC DNA]</scope>
    <source>
        <strain evidence="1 2">KMM 6351</strain>
    </source>
</reference>
<dbReference type="EMBL" id="JAMQGP010000006">
    <property type="protein sequence ID" value="MCM2680524.1"/>
    <property type="molecule type" value="Genomic_DNA"/>
</dbReference>
<sequence>MINSHYFRSITLTAAALMIGCSGTDVDVKPQAQSHLSDISERVAQRTFPSAFMAWNPVDMAEQYPLDTLDQRIAAAAKHDLLWEEPISQLSFDTPLVLGLEWQQQHAGLATSFNPASLHKALENRKKLLTLNPNLVMLMEIRWRDAPNSYLPEDSPFWLLNEDGTRVQGWKYGPEPYYMLNYHHPEFLKRIGDMSRLAVESGVYDGIMLDWSGEINVVKAVRHAIGDKALINVNIHDDIEDGELFAEYINGAFMECNPSKLCSWSGIEKALDFFESQFRSPHINGLEVWGERKDLARMRATTTLALTSSNGYVLYGDVNPLPTPDHLHDWYSFWDADLGKPTHDRKVLENGLFQRVFSRGTVIHNPKGNPESTVNFNTPHLRVSDQSRGTEFKIGSLDGDIFLAL</sequence>
<keyword evidence="2" id="KW-1185">Reference proteome</keyword>
<dbReference type="Proteomes" id="UP001165393">
    <property type="component" value="Unassembled WGS sequence"/>
</dbReference>
<dbReference type="RefSeq" id="WP_251261972.1">
    <property type="nucleotide sequence ID" value="NZ_JAMQGP010000006.1"/>
</dbReference>
<comment type="caution">
    <text evidence="1">The sequence shown here is derived from an EMBL/GenBank/DDBJ whole genome shotgun (WGS) entry which is preliminary data.</text>
</comment>
<organism evidence="1 2">
    <name type="scientific">Echinimonas agarilytica</name>
    <dbReference type="NCBI Taxonomy" id="1215918"/>
    <lineage>
        <taxon>Bacteria</taxon>
        <taxon>Pseudomonadati</taxon>
        <taxon>Pseudomonadota</taxon>
        <taxon>Gammaproteobacteria</taxon>
        <taxon>Alteromonadales</taxon>
        <taxon>Echinimonadaceae</taxon>
        <taxon>Echinimonas</taxon>
    </lineage>
</organism>
<dbReference type="AlphaFoldDB" id="A0AA41W7R4"/>
<dbReference type="GO" id="GO:0016787">
    <property type="term" value="F:hydrolase activity"/>
    <property type="evidence" value="ECO:0007669"/>
    <property type="project" value="UniProtKB-KW"/>
</dbReference>
<name>A0AA41W7R4_9GAMM</name>
<accession>A0AA41W7R4</accession>
<evidence type="ECO:0000313" key="2">
    <source>
        <dbReference type="Proteomes" id="UP001165393"/>
    </source>
</evidence>